<evidence type="ECO:0000256" key="7">
    <source>
        <dbReference type="ARBA" id="ARBA00023242"/>
    </source>
</evidence>
<feature type="domain" description="SET" evidence="9">
    <location>
        <begin position="17"/>
        <end position="99"/>
    </location>
</feature>
<evidence type="ECO:0000256" key="1">
    <source>
        <dbReference type="ARBA" id="ARBA00004123"/>
    </source>
</evidence>
<reference evidence="10" key="1">
    <citation type="submission" date="2018-11" db="EMBL/GenBank/DDBJ databases">
        <authorList>
            <consortium name="Pathogen Informatics"/>
        </authorList>
    </citation>
    <scope>NUCLEOTIDE SEQUENCE</scope>
</reference>
<sequence length="99" mass="11354">MGERFRRLFSGPLARLLNVSVHPSRIHGRGLFALRFFRPDEMVAEYTGEVIRNAVCEAREVRYRRAGVDCYMFRLDSSLVIDATYAGNAARFINHSCQV</sequence>
<dbReference type="PROSITE" id="PS50280">
    <property type="entry name" value="SET"/>
    <property type="match status" value="1"/>
</dbReference>
<gene>
    <name evidence="10" type="ORF">PXEA_LOCUS37574</name>
</gene>
<dbReference type="Gene3D" id="2.170.270.10">
    <property type="entry name" value="SET domain"/>
    <property type="match status" value="1"/>
</dbReference>
<dbReference type="Pfam" id="PF00856">
    <property type="entry name" value="SET"/>
    <property type="match status" value="1"/>
</dbReference>
<organism evidence="10 11">
    <name type="scientific">Protopolystoma xenopodis</name>
    <dbReference type="NCBI Taxonomy" id="117903"/>
    <lineage>
        <taxon>Eukaryota</taxon>
        <taxon>Metazoa</taxon>
        <taxon>Spiralia</taxon>
        <taxon>Lophotrochozoa</taxon>
        <taxon>Platyhelminthes</taxon>
        <taxon>Monogenea</taxon>
        <taxon>Polyopisthocotylea</taxon>
        <taxon>Polystomatidea</taxon>
        <taxon>Polystomatidae</taxon>
        <taxon>Protopolystoma</taxon>
    </lineage>
</organism>
<evidence type="ECO:0000256" key="6">
    <source>
        <dbReference type="ARBA" id="ARBA00022853"/>
    </source>
</evidence>
<dbReference type="AlphaFoldDB" id="A0A448XST4"/>
<dbReference type="GO" id="GO:0032259">
    <property type="term" value="P:methylation"/>
    <property type="evidence" value="ECO:0007669"/>
    <property type="project" value="UniProtKB-KW"/>
</dbReference>
<accession>A0A448XST4</accession>
<evidence type="ECO:0000259" key="9">
    <source>
        <dbReference type="PROSITE" id="PS50280"/>
    </source>
</evidence>
<dbReference type="SUPFAM" id="SSF82199">
    <property type="entry name" value="SET domain"/>
    <property type="match status" value="1"/>
</dbReference>
<evidence type="ECO:0000256" key="4">
    <source>
        <dbReference type="ARBA" id="ARBA00022679"/>
    </source>
</evidence>
<dbReference type="Proteomes" id="UP000784294">
    <property type="component" value="Unassembled WGS sequence"/>
</dbReference>
<name>A0A448XST4_9PLAT</name>
<evidence type="ECO:0000313" key="10">
    <source>
        <dbReference type="EMBL" id="VEL44134.1"/>
    </source>
</evidence>
<keyword evidence="7" id="KW-0539">Nucleus</keyword>
<dbReference type="GO" id="GO:0048188">
    <property type="term" value="C:Set1C/COMPASS complex"/>
    <property type="evidence" value="ECO:0007669"/>
    <property type="project" value="TreeGrafter"/>
</dbReference>
<dbReference type="OrthoDB" id="308383at2759"/>
<dbReference type="InterPro" id="IPR046341">
    <property type="entry name" value="SET_dom_sf"/>
</dbReference>
<evidence type="ECO:0000256" key="2">
    <source>
        <dbReference type="ARBA" id="ARBA00012182"/>
    </source>
</evidence>
<keyword evidence="11" id="KW-1185">Reference proteome</keyword>
<dbReference type="EC" id="2.1.1.354" evidence="2"/>
<protein>
    <recommendedName>
        <fullName evidence="2">[histone H3]-lysine(4) N-trimethyltransferase</fullName>
        <ecNumber evidence="2">2.1.1.354</ecNumber>
    </recommendedName>
</protein>
<proteinExistence type="predicted"/>
<keyword evidence="5" id="KW-0949">S-adenosyl-L-methionine</keyword>
<dbReference type="EMBL" id="CAAALY010290224">
    <property type="protein sequence ID" value="VEL44134.1"/>
    <property type="molecule type" value="Genomic_DNA"/>
</dbReference>
<evidence type="ECO:0000256" key="3">
    <source>
        <dbReference type="ARBA" id="ARBA00022603"/>
    </source>
</evidence>
<keyword evidence="3" id="KW-0489">Methyltransferase</keyword>
<evidence type="ECO:0000313" key="11">
    <source>
        <dbReference type="Proteomes" id="UP000784294"/>
    </source>
</evidence>
<dbReference type="PANTHER" id="PTHR45814:SF2">
    <property type="entry name" value="HISTONE-LYSINE N-METHYLTRANSFERASE SETD1"/>
    <property type="match status" value="1"/>
</dbReference>
<keyword evidence="6" id="KW-0156">Chromatin regulator</keyword>
<dbReference type="PANTHER" id="PTHR45814">
    <property type="entry name" value="HISTONE-LYSINE N-METHYLTRANSFERASE SETD1"/>
    <property type="match status" value="1"/>
</dbReference>
<evidence type="ECO:0000256" key="5">
    <source>
        <dbReference type="ARBA" id="ARBA00022691"/>
    </source>
</evidence>
<dbReference type="InterPro" id="IPR044570">
    <property type="entry name" value="Set1-like"/>
</dbReference>
<comment type="subcellular location">
    <subcellularLocation>
        <location evidence="1">Nucleus</location>
    </subcellularLocation>
</comment>
<evidence type="ECO:0000256" key="8">
    <source>
        <dbReference type="ARBA" id="ARBA00047571"/>
    </source>
</evidence>
<dbReference type="GO" id="GO:0140999">
    <property type="term" value="F:histone H3K4 trimethyltransferase activity"/>
    <property type="evidence" value="ECO:0007669"/>
    <property type="project" value="UniProtKB-EC"/>
</dbReference>
<keyword evidence="4" id="KW-0808">Transferase</keyword>
<comment type="caution">
    <text evidence="10">The sequence shown here is derived from an EMBL/GenBank/DDBJ whole genome shotgun (WGS) entry which is preliminary data.</text>
</comment>
<dbReference type="InterPro" id="IPR001214">
    <property type="entry name" value="SET_dom"/>
</dbReference>
<comment type="catalytic activity">
    <reaction evidence="8">
        <text>L-lysyl(4)-[histone H3] + 3 S-adenosyl-L-methionine = N(6),N(6),N(6)-trimethyl-L-lysyl(4)-[histone H3] + 3 S-adenosyl-L-homocysteine + 3 H(+)</text>
        <dbReference type="Rhea" id="RHEA:60260"/>
        <dbReference type="Rhea" id="RHEA-COMP:15537"/>
        <dbReference type="Rhea" id="RHEA-COMP:15547"/>
        <dbReference type="ChEBI" id="CHEBI:15378"/>
        <dbReference type="ChEBI" id="CHEBI:29969"/>
        <dbReference type="ChEBI" id="CHEBI:57856"/>
        <dbReference type="ChEBI" id="CHEBI:59789"/>
        <dbReference type="ChEBI" id="CHEBI:61961"/>
        <dbReference type="EC" id="2.1.1.354"/>
    </reaction>
</comment>